<organism evidence="5 6">
    <name type="scientific">Thioclava kandeliae</name>
    <dbReference type="NCBI Taxonomy" id="3070818"/>
    <lineage>
        <taxon>Bacteria</taxon>
        <taxon>Pseudomonadati</taxon>
        <taxon>Pseudomonadota</taxon>
        <taxon>Alphaproteobacteria</taxon>
        <taxon>Rhodobacterales</taxon>
        <taxon>Paracoccaceae</taxon>
        <taxon>Thioclava</taxon>
    </lineage>
</organism>
<dbReference type="PIRSF" id="PIRSF039026">
    <property type="entry name" value="SiaP"/>
    <property type="match status" value="1"/>
</dbReference>
<evidence type="ECO:0000256" key="1">
    <source>
        <dbReference type="ARBA" id="ARBA00004418"/>
    </source>
</evidence>
<sequence length="347" mass="37912">MFLRFPPFVTAALGALILTASLQPAAAKEAKLDLQSAWTLTLPASGQNAQHFTDEINAISGGQVSVKLYDAGKLVPPLQIFDAVQQGTLDMGYTSPLYVAGRFPAVQLFGGVPFGPDAQDYIGWIYNGGGLDIWREIYAKQGVVTVPCGVMDAEAGGWYTFPIDSVENLKGKKIRFAGLAGEVMKKMGASVVLLAGGDIYPNLERHVIDGTEFSMPAIDEAMGFEKVAKYYYLPGWHQPAAINELIINKAKWDSMDDAQRGLIETTCRETNIWSLTSTAQANAAAVKKFEAAGTEIRTFPPEVLAAFRQATDEVMAAQSEQDPDFKRTWESLQAYRASVQDWTEHKE</sequence>
<feature type="chain" id="PRO_5046121420" evidence="4">
    <location>
        <begin position="27"/>
        <end position="347"/>
    </location>
</feature>
<dbReference type="RefSeq" id="WP_350938850.1">
    <property type="nucleotide sequence ID" value="NZ_JAYWLC010000019.1"/>
</dbReference>
<evidence type="ECO:0000256" key="2">
    <source>
        <dbReference type="ARBA" id="ARBA00022729"/>
    </source>
</evidence>
<dbReference type="InterPro" id="IPR018389">
    <property type="entry name" value="DctP_fam"/>
</dbReference>
<accession>A0ABV1SKR0</accession>
<dbReference type="Proteomes" id="UP001438953">
    <property type="component" value="Unassembled WGS sequence"/>
</dbReference>
<comment type="subcellular location">
    <subcellularLocation>
        <location evidence="1">Periplasm</location>
    </subcellularLocation>
</comment>
<dbReference type="PANTHER" id="PTHR33376:SF5">
    <property type="entry name" value="EXTRACYTOPLASMIC SOLUTE RECEPTOR PROTEIN"/>
    <property type="match status" value="1"/>
</dbReference>
<name>A0ABV1SKR0_9RHOB</name>
<keyword evidence="6" id="KW-1185">Reference proteome</keyword>
<keyword evidence="3" id="KW-0574">Periplasm</keyword>
<evidence type="ECO:0000313" key="6">
    <source>
        <dbReference type="Proteomes" id="UP001438953"/>
    </source>
</evidence>
<evidence type="ECO:0000256" key="4">
    <source>
        <dbReference type="SAM" id="SignalP"/>
    </source>
</evidence>
<dbReference type="Pfam" id="PF03480">
    <property type="entry name" value="DctP"/>
    <property type="match status" value="1"/>
</dbReference>
<dbReference type="PANTHER" id="PTHR33376">
    <property type="match status" value="1"/>
</dbReference>
<comment type="caution">
    <text evidence="5">The sequence shown here is derived from an EMBL/GenBank/DDBJ whole genome shotgun (WGS) entry which is preliminary data.</text>
</comment>
<dbReference type="CDD" id="cd13604">
    <property type="entry name" value="PBP2_TRAP_ketoacid_lactate_like"/>
    <property type="match status" value="1"/>
</dbReference>
<gene>
    <name evidence="5" type="ORF">VSX56_17100</name>
</gene>
<feature type="signal peptide" evidence="4">
    <location>
        <begin position="1"/>
        <end position="26"/>
    </location>
</feature>
<evidence type="ECO:0000313" key="5">
    <source>
        <dbReference type="EMBL" id="MER5173485.1"/>
    </source>
</evidence>
<dbReference type="EMBL" id="JAYWLC010000019">
    <property type="protein sequence ID" value="MER5173485.1"/>
    <property type="molecule type" value="Genomic_DNA"/>
</dbReference>
<dbReference type="Gene3D" id="3.40.190.10">
    <property type="entry name" value="Periplasmic binding protein-like II"/>
    <property type="match status" value="1"/>
</dbReference>
<reference evidence="5 6" key="1">
    <citation type="submission" date="2024-06" db="EMBL/GenBank/DDBJ databases">
        <title>Thioclava kandeliae sp. nov. from a rhizosphere soil sample of Kandelia candel in a mangrove.</title>
        <authorList>
            <person name="Mu T."/>
        </authorList>
    </citation>
    <scope>NUCLEOTIDE SEQUENCE [LARGE SCALE GENOMIC DNA]</scope>
    <source>
        <strain evidence="5 6">CPCC 100088</strain>
    </source>
</reference>
<evidence type="ECO:0000256" key="3">
    <source>
        <dbReference type="ARBA" id="ARBA00022764"/>
    </source>
</evidence>
<proteinExistence type="predicted"/>
<protein>
    <submittedName>
        <fullName evidence="5">TRAP transporter substrate-binding protein</fullName>
    </submittedName>
</protein>
<dbReference type="InterPro" id="IPR038404">
    <property type="entry name" value="TRAP_DctP_sf"/>
</dbReference>
<dbReference type="InterPro" id="IPR026289">
    <property type="entry name" value="SBP_TakP-like"/>
</dbReference>
<dbReference type="Gene3D" id="3.40.190.170">
    <property type="entry name" value="Bacterial extracellular solute-binding protein, family 7"/>
    <property type="match status" value="1"/>
</dbReference>
<dbReference type="NCBIfam" id="NF037995">
    <property type="entry name" value="TRAP_S1"/>
    <property type="match status" value="1"/>
</dbReference>
<keyword evidence="2 4" id="KW-0732">Signal</keyword>